<protein>
    <submittedName>
        <fullName evidence="2">Phospholipase C</fullName>
    </submittedName>
</protein>
<sequence>MNQSDEAGVDRRRRQLLAGLAATAGLSACGSSEAPGTVSIKSLPLPADSGIDHIVVVMMENRSFDHYLGWVPGANGRQANLGYQDSEGQTQRSHHLQDYQNCALADPDHSYEAGRRHFNNGQCDGFLLTQPAGDLFPIGYYTADDLPFYKGLVEHWTVCDRYHTGLMGPTYPNRLYMHAGQTDRLENTEALFKQPTVWDALKSVNAEGRYYHSDAAGYAFVSVLLAGHNPGAANILPLSRFMSDAASGNLPDVAFVDPAMLNEEKGTSNDDHPLADIRAGQVFLNSIYEALRTSPQWSKTLLIINYDEWGGFFDHVPPPIAPVGYEEFKATGNDGRLGFRVPCFAIGPRARRGYIESRQLDPNSILNLIAWRFGFAPLGARGASSMNFAQVLDLESAPRLDAPVFDVPDDPSYGTACAAQLSQAAKRLDAARLAEVERRHREHRAEWQSLVQLALDAGHGPVAT</sequence>
<dbReference type="Proteomes" id="UP000199233">
    <property type="component" value="Unassembled WGS sequence"/>
</dbReference>
<evidence type="ECO:0000256" key="1">
    <source>
        <dbReference type="ARBA" id="ARBA00022801"/>
    </source>
</evidence>
<evidence type="ECO:0000313" key="2">
    <source>
        <dbReference type="EMBL" id="SER06295.1"/>
    </source>
</evidence>
<dbReference type="InterPro" id="IPR007312">
    <property type="entry name" value="Phosphoesterase"/>
</dbReference>
<evidence type="ECO:0000313" key="3">
    <source>
        <dbReference type="Proteomes" id="UP000199233"/>
    </source>
</evidence>
<dbReference type="GO" id="GO:0042578">
    <property type="term" value="F:phosphoric ester hydrolase activity"/>
    <property type="evidence" value="ECO:0007669"/>
    <property type="project" value="UniProtKB-ARBA"/>
</dbReference>
<dbReference type="InterPro" id="IPR017850">
    <property type="entry name" value="Alkaline_phosphatase_core_sf"/>
</dbReference>
<dbReference type="CDD" id="cd16013">
    <property type="entry name" value="AcpA"/>
    <property type="match status" value="1"/>
</dbReference>
<keyword evidence="3" id="KW-1185">Reference proteome</keyword>
<dbReference type="Pfam" id="PF04185">
    <property type="entry name" value="Phosphoesterase"/>
    <property type="match status" value="1"/>
</dbReference>
<keyword evidence="1" id="KW-0378">Hydrolase</keyword>
<dbReference type="STRING" id="489703.SAMN04488038_1158"/>
<gene>
    <name evidence="2" type="ORF">SAMN04488038_1158</name>
</gene>
<dbReference type="EMBL" id="FOFS01000015">
    <property type="protein sequence ID" value="SER06295.1"/>
    <property type="molecule type" value="Genomic_DNA"/>
</dbReference>
<dbReference type="RefSeq" id="WP_093288982.1">
    <property type="nucleotide sequence ID" value="NZ_FOFS01000015.1"/>
</dbReference>
<organism evidence="2 3">
    <name type="scientific">Solimonas aquatica</name>
    <dbReference type="NCBI Taxonomy" id="489703"/>
    <lineage>
        <taxon>Bacteria</taxon>
        <taxon>Pseudomonadati</taxon>
        <taxon>Pseudomonadota</taxon>
        <taxon>Gammaproteobacteria</taxon>
        <taxon>Nevskiales</taxon>
        <taxon>Nevskiaceae</taxon>
        <taxon>Solimonas</taxon>
    </lineage>
</organism>
<name>A0A1H9L561_9GAMM</name>
<dbReference type="PANTHER" id="PTHR31956">
    <property type="entry name" value="NON-SPECIFIC PHOSPHOLIPASE C4-RELATED"/>
    <property type="match status" value="1"/>
</dbReference>
<dbReference type="AlphaFoldDB" id="A0A1H9L561"/>
<dbReference type="GO" id="GO:0009395">
    <property type="term" value="P:phospholipid catabolic process"/>
    <property type="evidence" value="ECO:0007669"/>
    <property type="project" value="TreeGrafter"/>
</dbReference>
<accession>A0A1H9L561</accession>
<proteinExistence type="predicted"/>
<dbReference type="PANTHER" id="PTHR31956:SF1">
    <property type="entry name" value="NON-SPECIFIC PHOSPHOLIPASE C1"/>
    <property type="match status" value="1"/>
</dbReference>
<dbReference type="Gene3D" id="3.40.720.10">
    <property type="entry name" value="Alkaline Phosphatase, subunit A"/>
    <property type="match status" value="2"/>
</dbReference>
<dbReference type="OrthoDB" id="9770871at2"/>
<reference evidence="2 3" key="1">
    <citation type="submission" date="2016-10" db="EMBL/GenBank/DDBJ databases">
        <authorList>
            <person name="de Groot N.N."/>
        </authorList>
    </citation>
    <scope>NUCLEOTIDE SEQUENCE [LARGE SCALE GENOMIC DNA]</scope>
    <source>
        <strain evidence="2 3">DSM 25927</strain>
    </source>
</reference>